<dbReference type="SUPFAM" id="SSF52317">
    <property type="entry name" value="Class I glutamine amidotransferase-like"/>
    <property type="match status" value="1"/>
</dbReference>
<feature type="binding site" evidence="13">
    <location>
        <position position="387"/>
    </location>
    <ligand>
        <name>heme</name>
        <dbReference type="ChEBI" id="CHEBI:30413"/>
    </ligand>
</feature>
<evidence type="ECO:0000256" key="7">
    <source>
        <dbReference type="ARBA" id="ARBA00023002"/>
    </source>
</evidence>
<protein>
    <recommendedName>
        <fullName evidence="3 10">Catalase</fullName>
        <ecNumber evidence="3 10">1.11.1.6</ecNumber>
    </recommendedName>
</protein>
<dbReference type="PROSITE" id="PS00438">
    <property type="entry name" value="CATALASE_2"/>
    <property type="match status" value="1"/>
</dbReference>
<dbReference type="InterPro" id="IPR011614">
    <property type="entry name" value="Catalase_core"/>
</dbReference>
<evidence type="ECO:0000256" key="11">
    <source>
        <dbReference type="PIRSR" id="PIRSR038927-1"/>
    </source>
</evidence>
<dbReference type="GO" id="GO:0046872">
    <property type="term" value="F:metal ion binding"/>
    <property type="evidence" value="ECO:0007669"/>
    <property type="project" value="UniProtKB-KW"/>
</dbReference>
<comment type="similarity">
    <text evidence="2">Belongs to the catalase family. HPII subfamily.</text>
</comment>
<organism evidence="17 18">
    <name type="scientific">Acidisoma cellulosilyticum</name>
    <dbReference type="NCBI Taxonomy" id="2802395"/>
    <lineage>
        <taxon>Bacteria</taxon>
        <taxon>Pseudomonadati</taxon>
        <taxon>Pseudomonadota</taxon>
        <taxon>Alphaproteobacteria</taxon>
        <taxon>Acetobacterales</taxon>
        <taxon>Acidocellaceae</taxon>
        <taxon>Acidisoma</taxon>
    </lineage>
</organism>
<feature type="binding site" evidence="13">
    <location>
        <position position="89"/>
    </location>
    <ligand>
        <name>heme</name>
        <dbReference type="ChEBI" id="CHEBI:30413"/>
    </ligand>
</feature>
<keyword evidence="7 10" id="KW-0560">Oxidoreductase</keyword>
<feature type="compositionally biased region" description="Polar residues" evidence="15">
    <location>
        <begin position="14"/>
        <end position="24"/>
    </location>
</feature>
<dbReference type="PROSITE" id="PS00437">
    <property type="entry name" value="CATALASE_1"/>
    <property type="match status" value="1"/>
</dbReference>
<comment type="cofactor">
    <cofactor evidence="1 10 12">
        <name>heme</name>
        <dbReference type="ChEBI" id="CHEBI:30413"/>
    </cofactor>
</comment>
<dbReference type="AlphaFoldDB" id="A0A963Z5U7"/>
<evidence type="ECO:0000256" key="4">
    <source>
        <dbReference type="ARBA" id="ARBA00022559"/>
    </source>
</evidence>
<dbReference type="CDD" id="cd03132">
    <property type="entry name" value="GATase1_catalase"/>
    <property type="match status" value="1"/>
</dbReference>
<evidence type="ECO:0000313" key="17">
    <source>
        <dbReference type="EMBL" id="MCB8882590.1"/>
    </source>
</evidence>
<evidence type="ECO:0000256" key="9">
    <source>
        <dbReference type="ARBA" id="ARBA00023324"/>
    </source>
</evidence>
<dbReference type="Gene3D" id="2.40.180.10">
    <property type="entry name" value="Catalase core domain"/>
    <property type="match status" value="1"/>
</dbReference>
<dbReference type="InterPro" id="IPR041399">
    <property type="entry name" value="Catalase_large_C"/>
</dbReference>
<dbReference type="GO" id="GO:0004096">
    <property type="term" value="F:catalase activity"/>
    <property type="evidence" value="ECO:0007669"/>
    <property type="project" value="UniProtKB-UniRule"/>
</dbReference>
<dbReference type="InterPro" id="IPR029062">
    <property type="entry name" value="Class_I_gatase-like"/>
</dbReference>
<comment type="caution">
    <text evidence="17">The sequence shown here is derived from an EMBL/GenBank/DDBJ whole genome shotgun (WGS) entry which is preliminary data.</text>
</comment>
<evidence type="ECO:0000256" key="5">
    <source>
        <dbReference type="ARBA" id="ARBA00022617"/>
    </source>
</evidence>
<dbReference type="Proteomes" id="UP000721844">
    <property type="component" value="Unassembled WGS sequence"/>
</dbReference>
<reference evidence="17 18" key="1">
    <citation type="journal article" date="2021" name="Microorganisms">
        <title>Acidisoma silvae sp. nov. and Acidisomacellulosilytica sp. nov., Two Acidophilic Bacteria Isolated from Decaying Wood, Hydrolyzing Cellulose and Producing Poly-3-hydroxybutyrate.</title>
        <authorList>
            <person name="Mieszkin S."/>
            <person name="Pouder E."/>
            <person name="Uroz S."/>
            <person name="Simon-Colin C."/>
            <person name="Alain K."/>
        </authorList>
    </citation>
    <scope>NUCLEOTIDE SEQUENCE [LARGE SCALE GENOMIC DNA]</scope>
    <source>
        <strain evidence="17 18">HW T5.17</strain>
    </source>
</reference>
<dbReference type="SMART" id="SM01060">
    <property type="entry name" value="Catalase"/>
    <property type="match status" value="1"/>
</dbReference>
<keyword evidence="5 10" id="KW-0349">Heme</keyword>
<dbReference type="GO" id="GO:0005829">
    <property type="term" value="C:cytosol"/>
    <property type="evidence" value="ECO:0007669"/>
    <property type="project" value="TreeGrafter"/>
</dbReference>
<dbReference type="InterPro" id="IPR010582">
    <property type="entry name" value="Catalase_immune_responsive"/>
</dbReference>
<dbReference type="PROSITE" id="PS51402">
    <property type="entry name" value="CATALASE_3"/>
    <property type="match status" value="1"/>
</dbReference>
<dbReference type="PANTHER" id="PTHR42821">
    <property type="entry name" value="CATALASE"/>
    <property type="match status" value="1"/>
</dbReference>
<proteinExistence type="inferred from homology"/>
<dbReference type="Pfam" id="PF18011">
    <property type="entry name" value="Catalase_C"/>
    <property type="match status" value="1"/>
</dbReference>
<evidence type="ECO:0000256" key="10">
    <source>
        <dbReference type="PIRNR" id="PIRNR038927"/>
    </source>
</evidence>
<evidence type="ECO:0000256" key="3">
    <source>
        <dbReference type="ARBA" id="ARBA00012314"/>
    </source>
</evidence>
<accession>A0A963Z5U7</accession>
<dbReference type="SUPFAM" id="SSF56634">
    <property type="entry name" value="Heme-dependent catalase-like"/>
    <property type="match status" value="1"/>
</dbReference>
<evidence type="ECO:0000256" key="13">
    <source>
        <dbReference type="PIRSR" id="PIRSR038927-3"/>
    </source>
</evidence>
<feature type="binding site" evidence="13">
    <location>
        <position position="179"/>
    </location>
    <ligand>
        <name>heme</name>
        <dbReference type="ChEBI" id="CHEBI:30413"/>
    </ligand>
</feature>
<keyword evidence="9 10" id="KW-0376">Hydrogen peroxide</keyword>
<evidence type="ECO:0000256" key="15">
    <source>
        <dbReference type="SAM" id="MobiDB-lite"/>
    </source>
</evidence>
<name>A0A963Z5U7_9PROT</name>
<gene>
    <name evidence="17" type="ORF">ACELLULO517_20255</name>
</gene>
<dbReference type="Pfam" id="PF06628">
    <property type="entry name" value="Catalase-rel"/>
    <property type="match status" value="1"/>
</dbReference>
<feature type="region of interest" description="Disordered" evidence="15">
    <location>
        <begin position="1"/>
        <end position="41"/>
    </location>
</feature>
<dbReference type="PRINTS" id="PR00067">
    <property type="entry name" value="CATALASE"/>
</dbReference>
<comment type="catalytic activity">
    <reaction evidence="10 14">
        <text>2 H2O2 = O2 + 2 H2O</text>
        <dbReference type="Rhea" id="RHEA:20309"/>
        <dbReference type="ChEBI" id="CHEBI:15377"/>
        <dbReference type="ChEBI" id="CHEBI:15379"/>
        <dbReference type="ChEBI" id="CHEBI:16240"/>
        <dbReference type="EC" id="1.11.1.6"/>
    </reaction>
</comment>
<keyword evidence="6 10" id="KW-0479">Metal-binding</keyword>
<evidence type="ECO:0000256" key="12">
    <source>
        <dbReference type="PIRSR" id="PIRSR038927-2"/>
    </source>
</evidence>
<feature type="domain" description="Catalase core" evidence="16">
    <location>
        <begin position="45"/>
        <end position="434"/>
    </location>
</feature>
<evidence type="ECO:0000313" key="18">
    <source>
        <dbReference type="Proteomes" id="UP000721844"/>
    </source>
</evidence>
<evidence type="ECO:0000256" key="1">
    <source>
        <dbReference type="ARBA" id="ARBA00001971"/>
    </source>
</evidence>
<dbReference type="InterPro" id="IPR018028">
    <property type="entry name" value="Catalase"/>
</dbReference>
<dbReference type="InterPro" id="IPR002226">
    <property type="entry name" value="Catalase_haem_BS"/>
</dbReference>
<evidence type="ECO:0000256" key="14">
    <source>
        <dbReference type="RuleBase" id="RU000498"/>
    </source>
</evidence>
<evidence type="ECO:0000259" key="16">
    <source>
        <dbReference type="SMART" id="SM01060"/>
    </source>
</evidence>
<dbReference type="GO" id="GO:0006979">
    <property type="term" value="P:response to oxidative stress"/>
    <property type="evidence" value="ECO:0007669"/>
    <property type="project" value="InterPro"/>
</dbReference>
<dbReference type="RefSeq" id="WP_227309381.1">
    <property type="nucleotide sequence ID" value="NZ_JAESVA010000008.1"/>
</dbReference>
<feature type="binding site" description="axial binding residue" evidence="12">
    <location>
        <position position="380"/>
    </location>
    <ligand>
        <name>heme</name>
        <dbReference type="ChEBI" id="CHEBI:30413"/>
    </ligand>
    <ligandPart>
        <name>Fe</name>
        <dbReference type="ChEBI" id="CHEBI:18248"/>
    </ligandPart>
</feature>
<dbReference type="PANTHER" id="PTHR42821:SF1">
    <property type="entry name" value="CATALASE-B"/>
    <property type="match status" value="1"/>
</dbReference>
<dbReference type="GO" id="GO:0042744">
    <property type="term" value="P:hydrogen peroxide catabolic process"/>
    <property type="evidence" value="ECO:0007669"/>
    <property type="project" value="UniProtKB-UniRule"/>
</dbReference>
<dbReference type="PIRSF" id="PIRSF038927">
    <property type="entry name" value="Catalase_clade2"/>
    <property type="match status" value="1"/>
</dbReference>
<dbReference type="Gene3D" id="3.40.50.880">
    <property type="match status" value="1"/>
</dbReference>
<keyword evidence="18" id="KW-1185">Reference proteome</keyword>
<feature type="active site" evidence="11">
    <location>
        <position position="166"/>
    </location>
</feature>
<evidence type="ECO:0000256" key="6">
    <source>
        <dbReference type="ARBA" id="ARBA00022723"/>
    </source>
</evidence>
<keyword evidence="8 10" id="KW-0408">Iron</keyword>
<evidence type="ECO:0000256" key="8">
    <source>
        <dbReference type="ARBA" id="ARBA00023004"/>
    </source>
</evidence>
<dbReference type="Gene3D" id="1.20.1370.20">
    <property type="match status" value="1"/>
</dbReference>
<feature type="active site" evidence="11">
    <location>
        <position position="92"/>
    </location>
</feature>
<dbReference type="InterPro" id="IPR024712">
    <property type="entry name" value="Catalase_clade2"/>
</dbReference>
<sequence length="713" mass="77883">MAEKTKARKLAQAAPTSTQFSDATVTRGPGGETHQVSEGGVPVLTTAQGIPVYDDQNSLKVGPRGPVLLEDFALREKLFHFDHERIPERVVHARGFGAHGFFEITDPALAKLSTADVFQRVGEQTPAFVRFSTVAGNKGSADVARDVRGFAVKLYTQQGNWDIVGNNIPVFFIQDAIKFPDLIHAAKQEPDRGFPQAQTAHDNFWDFLSLSPEAMHMAMWIMSDRTLPRSFRFMEGFGVHTFRLIDVAGKSTFVKFHWKPKLGLQSVVWNEAVKLNGADPDFHRRDMWDAITGGDFPEWEFGVQIFDEAFVESFDFDVLDATKLIPEELVPVKIVGRLVLNRVVDNFFAETEQVAFSTGNVPPGIGFTNDPLLQGRNFSYLDTQLKRLGSTNFTHLPINAPKCPFHTLQQDGHMAMINPRGRANYEPNSWGPEKGGPRESPTIGYKPAAEQISGDKLQARGDLFADHYSQARQFYVSQTAVEQLHIKDAFVFELSKVETPAIRARMVSHLLNIDKGLAKTVADGLGLLEMPKPAIPARKVIETLPPSPALSIIQNGPKRFEGRKLGILVTDGVDMALLGALQKAVEGAGGLVELVAPKVGGVVCSDGMLMPAKQKVNGGPSVLYDAVAILPSAEGAALLAQEATAKDFVNDAFAHAKFIAYGPHATVLFDKINLTADLDAGCLALKKPADAAAFIQACGALRFWPREAKTHAV</sequence>
<dbReference type="InterPro" id="IPR043156">
    <property type="entry name" value="Catalase_clade2_helical"/>
</dbReference>
<dbReference type="EMBL" id="JAESVA010000008">
    <property type="protein sequence ID" value="MCB8882590.1"/>
    <property type="molecule type" value="Genomic_DNA"/>
</dbReference>
<keyword evidence="4 10" id="KW-0575">Peroxidase</keyword>
<feature type="binding site" evidence="13">
    <location>
        <position position="130"/>
    </location>
    <ligand>
        <name>heme</name>
        <dbReference type="ChEBI" id="CHEBI:30413"/>
    </ligand>
</feature>
<dbReference type="InterPro" id="IPR020835">
    <property type="entry name" value="Catalase_sf"/>
</dbReference>
<evidence type="ECO:0000256" key="2">
    <source>
        <dbReference type="ARBA" id="ARBA00010660"/>
    </source>
</evidence>
<dbReference type="InterPro" id="IPR024708">
    <property type="entry name" value="Catalase_AS"/>
</dbReference>
<feature type="binding site" evidence="13">
    <location>
        <position position="376"/>
    </location>
    <ligand>
        <name>heme</name>
        <dbReference type="ChEBI" id="CHEBI:30413"/>
    </ligand>
</feature>
<dbReference type="Pfam" id="PF00199">
    <property type="entry name" value="Catalase"/>
    <property type="match status" value="1"/>
</dbReference>
<dbReference type="EC" id="1.11.1.6" evidence="3 10"/>
<dbReference type="GO" id="GO:0020037">
    <property type="term" value="F:heme binding"/>
    <property type="evidence" value="ECO:0007669"/>
    <property type="project" value="UniProtKB-UniRule"/>
</dbReference>
<comment type="function">
    <text evidence="10">Decomposes hydrogen peroxide into water and oxygen; serves to protect cells from the toxic effects of hydrogen peroxide.</text>
</comment>